<sequence>MMIKLSIALFFWVLAGFCKGIMDTLQFHYAKSSFADRDPLFWNPKESWKNKYKNGDPDQGPKFPLSTTWLVFLTDAWHLFQAVMLAGYRTVLVLLASLFFELDLWIWAGIWIGLSLVFSSGFHLSYTLLFKRKAPH</sequence>
<proteinExistence type="predicted"/>
<dbReference type="AlphaFoldDB" id="A0A2D0MX62"/>
<keyword evidence="3" id="KW-1185">Reference proteome</keyword>
<gene>
    <name evidence="2" type="ORF">CRP01_40635</name>
</gene>
<reference evidence="2 3" key="1">
    <citation type="submission" date="2017-10" db="EMBL/GenBank/DDBJ databases">
        <title>The draft genome sequence of Lewinella nigricans NBRC 102662.</title>
        <authorList>
            <person name="Wang K."/>
        </authorList>
    </citation>
    <scope>NUCLEOTIDE SEQUENCE [LARGE SCALE GENOMIC DNA]</scope>
    <source>
        <strain evidence="2 3">NBRC 102662</strain>
    </source>
</reference>
<accession>A0A2D0MX62</accession>
<keyword evidence="1" id="KW-1133">Transmembrane helix</keyword>
<keyword evidence="1" id="KW-0472">Membrane</keyword>
<comment type="caution">
    <text evidence="2">The sequence shown here is derived from an EMBL/GenBank/DDBJ whole genome shotgun (WGS) entry which is preliminary data.</text>
</comment>
<keyword evidence="1" id="KW-0812">Transmembrane</keyword>
<name>A0A2D0MX62_FLAN2</name>
<evidence type="ECO:0000313" key="3">
    <source>
        <dbReference type="Proteomes" id="UP000223913"/>
    </source>
</evidence>
<organism evidence="2 3">
    <name type="scientific">Flavilitoribacter nigricans (strain ATCC 23147 / DSM 23189 / NBRC 102662 / NCIMB 1420 / SS-2)</name>
    <name type="common">Lewinella nigricans</name>
    <dbReference type="NCBI Taxonomy" id="1122177"/>
    <lineage>
        <taxon>Bacteria</taxon>
        <taxon>Pseudomonadati</taxon>
        <taxon>Bacteroidota</taxon>
        <taxon>Saprospiria</taxon>
        <taxon>Saprospirales</taxon>
        <taxon>Lewinellaceae</taxon>
        <taxon>Flavilitoribacter</taxon>
    </lineage>
</organism>
<feature type="transmembrane region" description="Helical" evidence="1">
    <location>
        <begin position="104"/>
        <end position="129"/>
    </location>
</feature>
<evidence type="ECO:0000256" key="1">
    <source>
        <dbReference type="SAM" id="Phobius"/>
    </source>
</evidence>
<evidence type="ECO:0000313" key="2">
    <source>
        <dbReference type="EMBL" id="PHN00770.1"/>
    </source>
</evidence>
<dbReference type="EMBL" id="PDUD01000076">
    <property type="protein sequence ID" value="PHN00770.1"/>
    <property type="molecule type" value="Genomic_DNA"/>
</dbReference>
<dbReference type="OrthoDB" id="983094at2"/>
<protein>
    <submittedName>
        <fullName evidence="2">Uncharacterized protein</fullName>
    </submittedName>
</protein>
<dbReference type="Proteomes" id="UP000223913">
    <property type="component" value="Unassembled WGS sequence"/>
</dbReference>
<dbReference type="RefSeq" id="WP_099155847.1">
    <property type="nucleotide sequence ID" value="NZ_PDUD01000076.1"/>
</dbReference>